<keyword evidence="2" id="KW-1185">Reference proteome</keyword>
<evidence type="ECO:0000313" key="1">
    <source>
        <dbReference type="EMBL" id="SEO98361.1"/>
    </source>
</evidence>
<evidence type="ECO:0008006" key="3">
    <source>
        <dbReference type="Google" id="ProtNLM"/>
    </source>
</evidence>
<sequence>MRTGSAPNFAPPEQEGTVFTFEDEKGEQVNLEFLGLILMNEARYGFFFPVTEDEPALSSGEILVMEVTELDEEGQPLAFELVTEEDTAIAAYNEFKIAAKDLYDFE</sequence>
<evidence type="ECO:0000313" key="2">
    <source>
        <dbReference type="Proteomes" id="UP000182975"/>
    </source>
</evidence>
<dbReference type="AlphaFoldDB" id="A0A172RW76"/>
<proteinExistence type="predicted"/>
<dbReference type="PATRIC" id="fig|79604.3.peg.235"/>
<protein>
    <recommendedName>
        <fullName evidence="3">DUF1292 domain-containing protein</fullName>
    </recommendedName>
</protein>
<accession>A0A172RW76</accession>
<reference evidence="2" key="1">
    <citation type="submission" date="2016-10" db="EMBL/GenBank/DDBJ databases">
        <authorList>
            <person name="Varghese N."/>
        </authorList>
    </citation>
    <scope>NUCLEOTIDE SEQUENCE [LARGE SCALE GENOMIC DNA]</scope>
    <source>
        <strain evidence="2">DSM 21843</strain>
    </source>
</reference>
<dbReference type="KEGG" id="ddt:AAY81_01125"/>
<organism evidence="1 2">
    <name type="scientific">Denitrobacterium detoxificans</name>
    <dbReference type="NCBI Taxonomy" id="79604"/>
    <lineage>
        <taxon>Bacteria</taxon>
        <taxon>Bacillati</taxon>
        <taxon>Actinomycetota</taxon>
        <taxon>Coriobacteriia</taxon>
        <taxon>Eggerthellales</taxon>
        <taxon>Eggerthellaceae</taxon>
        <taxon>Denitrobacterium</taxon>
    </lineage>
</organism>
<dbReference type="RefSeq" id="WP_066660367.1">
    <property type="nucleotide sequence ID" value="NZ_CP011402.1"/>
</dbReference>
<dbReference type="Proteomes" id="UP000182975">
    <property type="component" value="Unassembled WGS sequence"/>
</dbReference>
<name>A0A172RW76_9ACTN</name>
<gene>
    <name evidence="1" type="ORF">SAMN02910314_01821</name>
</gene>
<dbReference type="EMBL" id="FOEC01000015">
    <property type="protein sequence ID" value="SEO98361.1"/>
    <property type="molecule type" value="Genomic_DNA"/>
</dbReference>
<dbReference type="OrthoDB" id="3177098at2"/>